<keyword evidence="13" id="KW-0121">Carboxypeptidase</keyword>
<comment type="cofactor">
    <cofactor evidence="13">
        <name>Zn(2+)</name>
        <dbReference type="ChEBI" id="CHEBI:29105"/>
    </cofactor>
    <text evidence="13">Binds 2 Zn(2+) ions per subunit.</text>
</comment>
<dbReference type="PANTHER" id="PTHR10514:SF27">
    <property type="entry name" value="ANGIOTENSIN-CONVERTING ENZYME"/>
    <property type="match status" value="1"/>
</dbReference>
<keyword evidence="13" id="KW-0482">Metalloprotease</keyword>
<keyword evidence="9 13" id="KW-0862">Zinc</keyword>
<feature type="active site" description="Proton donor 2" evidence="7">
    <location>
        <position position="582"/>
    </location>
</feature>
<dbReference type="GO" id="GO:0006508">
    <property type="term" value="P:proteolysis"/>
    <property type="evidence" value="ECO:0007669"/>
    <property type="project" value="UniProtKB-KW"/>
</dbReference>
<comment type="caution">
    <text evidence="14">The sequence shown here is derived from an EMBL/GenBank/DDBJ whole genome shotgun (WGS) entry which is preliminary data.</text>
</comment>
<keyword evidence="9 13" id="KW-0479">Metal-binding</keyword>
<evidence type="ECO:0000256" key="3">
    <source>
        <dbReference type="ARBA" id="ARBA00023157"/>
    </source>
</evidence>
<feature type="active site" description="Proton acceptor 1" evidence="5">
    <location>
        <position position="406"/>
    </location>
</feature>
<dbReference type="SUPFAM" id="SSF55486">
    <property type="entry name" value="Metalloproteases ('zincins'), catalytic domain"/>
    <property type="match status" value="1"/>
</dbReference>
<evidence type="ECO:0000256" key="10">
    <source>
        <dbReference type="PIRSR" id="PIRSR601548-4"/>
    </source>
</evidence>
<feature type="disulfide bond" evidence="10">
    <location>
        <begin position="607"/>
        <end position="628"/>
    </location>
</feature>
<keyword evidence="15" id="KW-1185">Reference proteome</keyword>
<dbReference type="PROSITE" id="PS52011">
    <property type="entry name" value="PEPTIDASE_M2"/>
    <property type="match status" value="1"/>
</dbReference>
<feature type="binding site" evidence="11">
    <location>
        <position position="409"/>
    </location>
    <ligand>
        <name>Zn(2+)</name>
        <dbReference type="ChEBI" id="CHEBI:29105"/>
        <label>2</label>
        <note>catalytic</note>
    </ligand>
</feature>
<organism evidence="14 15">
    <name type="scientific">Danaus plexippus plexippus</name>
    <dbReference type="NCBI Taxonomy" id="278856"/>
    <lineage>
        <taxon>Eukaryota</taxon>
        <taxon>Metazoa</taxon>
        <taxon>Ecdysozoa</taxon>
        <taxon>Arthropoda</taxon>
        <taxon>Hexapoda</taxon>
        <taxon>Insecta</taxon>
        <taxon>Pterygota</taxon>
        <taxon>Neoptera</taxon>
        <taxon>Endopterygota</taxon>
        <taxon>Lepidoptera</taxon>
        <taxon>Glossata</taxon>
        <taxon>Ditrysia</taxon>
        <taxon>Papilionoidea</taxon>
        <taxon>Nymphalidae</taxon>
        <taxon>Danainae</taxon>
        <taxon>Danaini</taxon>
        <taxon>Danaina</taxon>
        <taxon>Danaus</taxon>
        <taxon>Danaus</taxon>
    </lineage>
</organism>
<evidence type="ECO:0000256" key="7">
    <source>
        <dbReference type="PIRSR" id="PIRSR601548-11"/>
    </source>
</evidence>
<feature type="binding site" evidence="9">
    <location>
        <position position="432"/>
    </location>
    <ligand>
        <name>Zn(2+)</name>
        <dbReference type="ChEBI" id="CHEBI:29105"/>
        <label>1</label>
        <note>catalytic</note>
    </ligand>
</feature>
<evidence type="ECO:0000256" key="6">
    <source>
        <dbReference type="PIRSR" id="PIRSR601548-10"/>
    </source>
</evidence>
<keyword evidence="13" id="KW-0645">Protease</keyword>
<dbReference type="GO" id="GO:0046872">
    <property type="term" value="F:metal ion binding"/>
    <property type="evidence" value="ECO:0007669"/>
    <property type="project" value="UniProtKB-KW"/>
</dbReference>
<feature type="binding site" evidence="11">
    <location>
        <position position="405"/>
    </location>
    <ligand>
        <name>Zn(2+)</name>
        <dbReference type="ChEBI" id="CHEBI:29105"/>
        <label>2</label>
        <note>catalytic</note>
    </ligand>
</feature>
<evidence type="ECO:0000256" key="4">
    <source>
        <dbReference type="ARBA" id="ARBA00023180"/>
    </source>
</evidence>
<dbReference type="GO" id="GO:0016020">
    <property type="term" value="C:membrane"/>
    <property type="evidence" value="ECO:0007669"/>
    <property type="project" value="InterPro"/>
</dbReference>
<dbReference type="KEGG" id="dpl:KGM_206216"/>
<dbReference type="EMBL" id="AGBW02009238">
    <property type="protein sequence ID" value="OWR51282.1"/>
    <property type="molecule type" value="Genomic_DNA"/>
</dbReference>
<gene>
    <name evidence="14" type="ORF">KGM_206216</name>
</gene>
<sequence>MITLYLRKTDIRFLLILFLSFKFHSCEDAINTLFEQINEATVKFNRLGAEIAWQYSVDPNDAGLTRRSADYQLERIVWQQRSCEVVEGLHEQGALNVTQQRQAHLLCRGPKFTYEEARAMSNLYDGLLTIYSNAAVCVPNISNVADGLSHEAVIKQYLVKLNRFAKVDGRNVSLKTDKNAPKREAIFCIKGEEEFDKLMKTSKDPEVLEFVWKIWREDTRYMRAPFRELVNVQNEAARRNGYTNIGEFWRDELEIDDLRTFCRRLYQSVKPLYELVHGVVRFYLRQRYGDVVSARGPIPAHLLGNLWSYNWEPLAEFIIPKTIDLDDRMKSLNWTVIDMVKRADDFYISLGLPAMTETFWSKSLMTRVNDNERCHGTAADMFKDGDFRLLYCSGTSFEDFSVLHHEMGHIQYYMAYQHRPGLFRQANTALHESVGDAIMYGVRTPQHLHRIRLLNDTELFDVNNNNKINKNVRKTTVKMVNAHRIYKNNIESDTNRIAAFIDDSDVGDISTDDILILKQALNKLPQIPFSLLIDEYRWRYFEGSLDENSLNRHFWDMVRELQGVVPPERRGEEYFDVGAVFHVADNTPYIRYFLSSFLQHQLFESLCRASVRGRRPRWMPAKWDLLRCDIYGSKVAGKILKDLMSRGSSQPWRQILEETIGESNISATSLNTYYRPLYKLLTRLVQKYSIPIGW</sequence>
<proteinExistence type="inferred from homology"/>
<evidence type="ECO:0000256" key="1">
    <source>
        <dbReference type="ARBA" id="ARBA00008139"/>
    </source>
</evidence>
<feature type="active site" description="Proton donor 1" evidence="5">
    <location>
        <position position="582"/>
    </location>
</feature>
<evidence type="ECO:0000256" key="9">
    <source>
        <dbReference type="PIRSR" id="PIRSR601548-3"/>
    </source>
</evidence>
<dbReference type="CDD" id="cd06461">
    <property type="entry name" value="M2_ACE"/>
    <property type="match status" value="1"/>
</dbReference>
<evidence type="ECO:0000256" key="12">
    <source>
        <dbReference type="PROSITE-ProRule" id="PRU01355"/>
    </source>
</evidence>
<reference evidence="14 15" key="1">
    <citation type="journal article" date="2011" name="Cell">
        <title>The monarch butterfly genome yields insights into long-distance migration.</title>
        <authorList>
            <person name="Zhan S."/>
            <person name="Merlin C."/>
            <person name="Boore J.L."/>
            <person name="Reppert S.M."/>
        </authorList>
    </citation>
    <scope>NUCLEOTIDE SEQUENCE [LARGE SCALE GENOMIC DNA]</scope>
    <source>
        <strain evidence="14">F-2</strain>
    </source>
</reference>
<dbReference type="PRINTS" id="PR00791">
    <property type="entry name" value="PEPDIPTASEA"/>
</dbReference>
<dbReference type="AlphaFoldDB" id="A0A212FC18"/>
<dbReference type="GO" id="GO:0008237">
    <property type="term" value="F:metallopeptidase activity"/>
    <property type="evidence" value="ECO:0007669"/>
    <property type="project" value="UniProtKB-KW"/>
</dbReference>
<dbReference type="EC" id="3.4.-.-" evidence="13"/>
<dbReference type="OrthoDB" id="10029630at2759"/>
<name>A0A212FC18_DANPL</name>
<evidence type="ECO:0000256" key="11">
    <source>
        <dbReference type="PIRSR" id="PIRSR601548-8"/>
    </source>
</evidence>
<keyword evidence="2" id="KW-0732">Signal</keyword>
<dbReference type="Pfam" id="PF01401">
    <property type="entry name" value="Peptidase_M2"/>
    <property type="match status" value="2"/>
</dbReference>
<dbReference type="STRING" id="278856.A0A212FC18"/>
<feature type="disulfide bond" evidence="10 12">
    <location>
        <begin position="374"/>
        <end position="392"/>
    </location>
</feature>
<dbReference type="eggNOG" id="KOG3690">
    <property type="taxonomic scope" value="Eukaryota"/>
</dbReference>
<feature type="binding site" evidence="9">
    <location>
        <position position="405"/>
    </location>
    <ligand>
        <name>Zn(2+)</name>
        <dbReference type="ChEBI" id="CHEBI:29105"/>
        <label>1</label>
        <note>catalytic</note>
    </ligand>
</feature>
<comment type="caution">
    <text evidence="12">Lacks conserved residue(s) required for the propagation of feature annotation.</text>
</comment>
<dbReference type="GO" id="GO:0008241">
    <property type="term" value="F:peptidyl-dipeptidase activity"/>
    <property type="evidence" value="ECO:0007669"/>
    <property type="project" value="InterPro"/>
</dbReference>
<dbReference type="InterPro" id="IPR001548">
    <property type="entry name" value="Peptidase_M2"/>
</dbReference>
<dbReference type="GO" id="GO:0004180">
    <property type="term" value="F:carboxypeptidase activity"/>
    <property type="evidence" value="ECO:0007669"/>
    <property type="project" value="UniProtKB-KW"/>
</dbReference>
<protein>
    <recommendedName>
        <fullName evidence="13">Angiotensin-converting enzyme</fullName>
        <ecNumber evidence="13">3.4.-.-</ecNumber>
    </recommendedName>
</protein>
<feature type="binding site" evidence="8">
    <location>
        <position position="591"/>
    </location>
    <ligand>
        <name>chloride</name>
        <dbReference type="ChEBI" id="CHEBI:17996"/>
        <label>1</label>
    </ligand>
</feature>
<keyword evidence="4 6" id="KW-0325">Glycoprotein</keyword>
<evidence type="ECO:0000256" key="2">
    <source>
        <dbReference type="ARBA" id="ARBA00022729"/>
    </source>
</evidence>
<evidence type="ECO:0000256" key="8">
    <source>
        <dbReference type="PIRSR" id="PIRSR601548-2"/>
    </source>
</evidence>
<feature type="glycosylation site" description="N-linked (GlcNAc...) asparagine; partial" evidence="6">
    <location>
        <position position="664"/>
    </location>
</feature>
<feature type="binding site" evidence="9">
    <location>
        <position position="409"/>
    </location>
    <ligand>
        <name>Zn(2+)</name>
        <dbReference type="ChEBI" id="CHEBI:29105"/>
        <label>1</label>
        <note>catalytic</note>
    </ligand>
</feature>
<keyword evidence="13" id="KW-0378">Hydrolase</keyword>
<feature type="active site" description="Proton acceptor 2" evidence="7">
    <location>
        <position position="406"/>
    </location>
</feature>
<feature type="binding site" evidence="11">
    <location>
        <position position="432"/>
    </location>
    <ligand>
        <name>Zn(2+)</name>
        <dbReference type="ChEBI" id="CHEBI:29105"/>
        <label>2</label>
        <note>catalytic</note>
    </ligand>
</feature>
<comment type="similarity">
    <text evidence="1 12 13">Belongs to the peptidase M2 family.</text>
</comment>
<dbReference type="Proteomes" id="UP000007151">
    <property type="component" value="Unassembled WGS sequence"/>
</dbReference>
<accession>A0A212FC18</accession>
<evidence type="ECO:0000313" key="14">
    <source>
        <dbReference type="EMBL" id="OWR51282.1"/>
    </source>
</evidence>
<evidence type="ECO:0000313" key="15">
    <source>
        <dbReference type="Proteomes" id="UP000007151"/>
    </source>
</evidence>
<dbReference type="PANTHER" id="PTHR10514">
    <property type="entry name" value="ANGIOTENSIN-CONVERTING ENZYME"/>
    <property type="match status" value="1"/>
</dbReference>
<evidence type="ECO:0000256" key="5">
    <source>
        <dbReference type="PIRSR" id="PIRSR601548-1"/>
    </source>
</evidence>
<evidence type="ECO:0000256" key="13">
    <source>
        <dbReference type="RuleBase" id="RU361144"/>
    </source>
</evidence>
<keyword evidence="3 10" id="KW-1015">Disulfide bond</keyword>